<name>A0ACC2LKL0_PERAE</name>
<protein>
    <submittedName>
        <fullName evidence="1">Uncharacterized protein</fullName>
    </submittedName>
</protein>
<keyword evidence="2" id="KW-1185">Reference proteome</keyword>
<accession>A0ACC2LKL0</accession>
<reference evidence="1 2" key="1">
    <citation type="journal article" date="2022" name="Hortic Res">
        <title>A haplotype resolved chromosomal level avocado genome allows analysis of novel avocado genes.</title>
        <authorList>
            <person name="Nath O."/>
            <person name="Fletcher S.J."/>
            <person name="Hayward A."/>
            <person name="Shaw L.M."/>
            <person name="Masouleh A.K."/>
            <person name="Furtado A."/>
            <person name="Henry R.J."/>
            <person name="Mitter N."/>
        </authorList>
    </citation>
    <scope>NUCLEOTIDE SEQUENCE [LARGE SCALE GENOMIC DNA]</scope>
    <source>
        <strain evidence="2">cv. Hass</strain>
    </source>
</reference>
<proteinExistence type="predicted"/>
<evidence type="ECO:0000313" key="1">
    <source>
        <dbReference type="EMBL" id="KAJ8633923.1"/>
    </source>
</evidence>
<dbReference type="Proteomes" id="UP001234297">
    <property type="component" value="Chromosome 8"/>
</dbReference>
<comment type="caution">
    <text evidence="1">The sequence shown here is derived from an EMBL/GenBank/DDBJ whole genome shotgun (WGS) entry which is preliminary data.</text>
</comment>
<gene>
    <name evidence="1" type="ORF">MRB53_027259</name>
</gene>
<evidence type="ECO:0000313" key="2">
    <source>
        <dbReference type="Proteomes" id="UP001234297"/>
    </source>
</evidence>
<organism evidence="1 2">
    <name type="scientific">Persea americana</name>
    <name type="common">Avocado</name>
    <dbReference type="NCBI Taxonomy" id="3435"/>
    <lineage>
        <taxon>Eukaryota</taxon>
        <taxon>Viridiplantae</taxon>
        <taxon>Streptophyta</taxon>
        <taxon>Embryophyta</taxon>
        <taxon>Tracheophyta</taxon>
        <taxon>Spermatophyta</taxon>
        <taxon>Magnoliopsida</taxon>
        <taxon>Magnoliidae</taxon>
        <taxon>Laurales</taxon>
        <taxon>Lauraceae</taxon>
        <taxon>Persea</taxon>
    </lineage>
</organism>
<sequence>MTSKDWVLFESQKGIKTRPVWQEFQRTNLSFQHGSNETEQDPSQYHIISSIVEQLHFWSWQNKQLDHLLSASDFGATLHLHLNALRLHLNQQSQLNVQYFVLSLHHCSHSLKCPGPKPRLLPPPPSRPVATALPQPQFVSPIATSPPTSQPMPPASQTLSKDTPQTETQSLEKTTNQTTEVESQSTPNVAPSLDIPITRAIADTTEGEKEKLKTDSERKTEAAEDGRKPETETRAEAAQEKKPETETRAEAAEEEKWKTMVETKPEALKDEQSKTEEETKPEATEEEKPKMELVETKREAIEDELETESETKLDATEGGELIEEPKASAKEIQKEQGDGESISYAESGSKTQSSTDQLTTDQKDVTSSNSDGKATETLISSDPNERIAASETGASDSTSQATLNKSTQEDVATITDEQDADLVKQPEGERASHAAEGSMSEGHNSVNQEGAVLFRRGSDHNKDEGPPVINSNGEGGSEGKMYHLRNGTKPFPAIINSNFQTFNNSIVFKSSYKENSPGVHLVVYSNPIDPVDPKKTWETLVAHKAEMETTPVQNLMYEPDASLRGIAVEYGVSEA</sequence>
<dbReference type="EMBL" id="CM056816">
    <property type="protein sequence ID" value="KAJ8633923.1"/>
    <property type="molecule type" value="Genomic_DNA"/>
</dbReference>